<feature type="non-terminal residue" evidence="1">
    <location>
        <position position="124"/>
    </location>
</feature>
<sequence length="124" mass="14924">KNLTIESVICSKHFKDSDFFETPCGQQYLKPGTIPLFIEETEKHEEMNVDQSNHLTLDEKFDNLDLECFRGDIEKAKLCWKIVETIKANNRKRLHTLHRTNRRLRSRLHKWTNEWKQLENQNIE</sequence>
<dbReference type="Proteomes" id="UP000410492">
    <property type="component" value="Unassembled WGS sequence"/>
</dbReference>
<gene>
    <name evidence="1" type="ORF">CALMAC_LOCUS2900</name>
</gene>
<organism evidence="1 2">
    <name type="scientific">Callosobruchus maculatus</name>
    <name type="common">Southern cowpea weevil</name>
    <name type="synonym">Pulse bruchid</name>
    <dbReference type="NCBI Taxonomy" id="64391"/>
    <lineage>
        <taxon>Eukaryota</taxon>
        <taxon>Metazoa</taxon>
        <taxon>Ecdysozoa</taxon>
        <taxon>Arthropoda</taxon>
        <taxon>Hexapoda</taxon>
        <taxon>Insecta</taxon>
        <taxon>Pterygota</taxon>
        <taxon>Neoptera</taxon>
        <taxon>Endopterygota</taxon>
        <taxon>Coleoptera</taxon>
        <taxon>Polyphaga</taxon>
        <taxon>Cucujiformia</taxon>
        <taxon>Chrysomeloidea</taxon>
        <taxon>Chrysomelidae</taxon>
        <taxon>Bruchinae</taxon>
        <taxon>Bruchini</taxon>
        <taxon>Callosobruchus</taxon>
    </lineage>
</organism>
<dbReference type="OrthoDB" id="7331812at2759"/>
<accession>A0A653BQ98</accession>
<reference evidence="1 2" key="1">
    <citation type="submission" date="2019-01" db="EMBL/GenBank/DDBJ databases">
        <authorList>
            <person name="Sayadi A."/>
        </authorList>
    </citation>
    <scope>NUCLEOTIDE SEQUENCE [LARGE SCALE GENOMIC DNA]</scope>
</reference>
<evidence type="ECO:0000313" key="1">
    <source>
        <dbReference type="EMBL" id="VEN37768.1"/>
    </source>
</evidence>
<proteinExistence type="predicted"/>
<keyword evidence="2" id="KW-1185">Reference proteome</keyword>
<dbReference type="AlphaFoldDB" id="A0A653BQ98"/>
<evidence type="ECO:0000313" key="2">
    <source>
        <dbReference type="Proteomes" id="UP000410492"/>
    </source>
</evidence>
<evidence type="ECO:0008006" key="3">
    <source>
        <dbReference type="Google" id="ProtNLM"/>
    </source>
</evidence>
<protein>
    <recommendedName>
        <fullName evidence="3">THAP-type domain-containing protein</fullName>
    </recommendedName>
</protein>
<name>A0A653BQ98_CALMS</name>
<dbReference type="EMBL" id="CAACVG010003753">
    <property type="protein sequence ID" value="VEN37768.1"/>
    <property type="molecule type" value="Genomic_DNA"/>
</dbReference>
<feature type="non-terminal residue" evidence="1">
    <location>
        <position position="1"/>
    </location>
</feature>